<comment type="caution">
    <text evidence="1">The sequence shown here is derived from an EMBL/GenBank/DDBJ whole genome shotgun (WGS) entry which is preliminary data.</text>
</comment>
<evidence type="ECO:0000313" key="1">
    <source>
        <dbReference type="EMBL" id="KKL51352.1"/>
    </source>
</evidence>
<evidence type="ECO:0008006" key="2">
    <source>
        <dbReference type="Google" id="ProtNLM"/>
    </source>
</evidence>
<dbReference type="PROSITE" id="PS51318">
    <property type="entry name" value="TAT"/>
    <property type="match status" value="1"/>
</dbReference>
<feature type="non-terminal residue" evidence="1">
    <location>
        <position position="52"/>
    </location>
</feature>
<dbReference type="InterPro" id="IPR006311">
    <property type="entry name" value="TAT_signal"/>
</dbReference>
<dbReference type="InterPro" id="IPR019546">
    <property type="entry name" value="TAT_signal_bac_arc"/>
</dbReference>
<proteinExistence type="predicted"/>
<protein>
    <recommendedName>
        <fullName evidence="2">Twin-arginine translocation signal domain-containing protein</fullName>
    </recommendedName>
</protein>
<dbReference type="EMBL" id="LAZR01032279">
    <property type="protein sequence ID" value="KKL51352.1"/>
    <property type="molecule type" value="Genomic_DNA"/>
</dbReference>
<reference evidence="1" key="1">
    <citation type="journal article" date="2015" name="Nature">
        <title>Complex archaea that bridge the gap between prokaryotes and eukaryotes.</title>
        <authorList>
            <person name="Spang A."/>
            <person name="Saw J.H."/>
            <person name="Jorgensen S.L."/>
            <person name="Zaremba-Niedzwiedzka K."/>
            <person name="Martijn J."/>
            <person name="Lind A.E."/>
            <person name="van Eijk R."/>
            <person name="Schleper C."/>
            <person name="Guy L."/>
            <person name="Ettema T.J."/>
        </authorList>
    </citation>
    <scope>NUCLEOTIDE SEQUENCE</scope>
</reference>
<name>A0A0F9FJW6_9ZZZZ</name>
<sequence>MASTRKRFGILTRRDFVKGSLAAGVGLTAAPTLLATDTPQKRDPNTVALLAD</sequence>
<gene>
    <name evidence="1" type="ORF">LCGC14_2296310</name>
</gene>
<organism evidence="1">
    <name type="scientific">marine sediment metagenome</name>
    <dbReference type="NCBI Taxonomy" id="412755"/>
    <lineage>
        <taxon>unclassified sequences</taxon>
        <taxon>metagenomes</taxon>
        <taxon>ecological metagenomes</taxon>
    </lineage>
</organism>
<dbReference type="AlphaFoldDB" id="A0A0F9FJW6"/>
<accession>A0A0F9FJW6</accession>
<dbReference type="NCBIfam" id="TIGR01409">
    <property type="entry name" value="TAT_signal_seq"/>
    <property type="match status" value="1"/>
</dbReference>